<name>A0A067M1N7_BOTB1</name>
<gene>
    <name evidence="1" type="ORF">BOTBODRAFT_49715</name>
</gene>
<evidence type="ECO:0000313" key="2">
    <source>
        <dbReference type="Proteomes" id="UP000027195"/>
    </source>
</evidence>
<dbReference type="InParanoid" id="A0A067M1N7"/>
<dbReference type="Proteomes" id="UP000027195">
    <property type="component" value="Unassembled WGS sequence"/>
</dbReference>
<dbReference type="AlphaFoldDB" id="A0A067M1N7"/>
<dbReference type="EMBL" id="KL198191">
    <property type="protein sequence ID" value="KDQ05767.1"/>
    <property type="molecule type" value="Genomic_DNA"/>
</dbReference>
<sequence length="267" mass="29364">MKWLSSVSPSRFIGLQPEDPNGHSKGNVKWTRDTRFDLLAKVFGDVLTYSTSKALGFPLQLPGRVPEYASNREIEPLGKSGLVLSANSPTSGSGVYTPKRYVRLSSFPYHANSCQMFIESYMPGATEDRNSRDPSDANFKKYGFPVGPNHLGITIGFSAILHSGGFEFSSPNESEKWTMVSSAMDGDKSDFDTVCDDFDSLGEVVQEVADAMHPEAPPILDGRVARVRFRLTDQPLEAENWDESEIVSRVKQLASIVAPNLSKTAFT</sequence>
<dbReference type="HOGENOM" id="CLU_1042038_0_0_1"/>
<reference evidence="2" key="1">
    <citation type="journal article" date="2014" name="Proc. Natl. Acad. Sci. U.S.A.">
        <title>Extensive sampling of basidiomycete genomes demonstrates inadequacy of the white-rot/brown-rot paradigm for wood decay fungi.</title>
        <authorList>
            <person name="Riley R."/>
            <person name="Salamov A.A."/>
            <person name="Brown D.W."/>
            <person name="Nagy L.G."/>
            <person name="Floudas D."/>
            <person name="Held B.W."/>
            <person name="Levasseur A."/>
            <person name="Lombard V."/>
            <person name="Morin E."/>
            <person name="Otillar R."/>
            <person name="Lindquist E.A."/>
            <person name="Sun H."/>
            <person name="LaButti K.M."/>
            <person name="Schmutz J."/>
            <person name="Jabbour D."/>
            <person name="Luo H."/>
            <person name="Baker S.E."/>
            <person name="Pisabarro A.G."/>
            <person name="Walton J.D."/>
            <person name="Blanchette R.A."/>
            <person name="Henrissat B."/>
            <person name="Martin F."/>
            <person name="Cullen D."/>
            <person name="Hibbett D.S."/>
            <person name="Grigoriev I.V."/>
        </authorList>
    </citation>
    <scope>NUCLEOTIDE SEQUENCE [LARGE SCALE GENOMIC DNA]</scope>
    <source>
        <strain evidence="2">FD-172 SS1</strain>
    </source>
</reference>
<organism evidence="1 2">
    <name type="scientific">Botryobasidium botryosum (strain FD-172 SS1)</name>
    <dbReference type="NCBI Taxonomy" id="930990"/>
    <lineage>
        <taxon>Eukaryota</taxon>
        <taxon>Fungi</taxon>
        <taxon>Dikarya</taxon>
        <taxon>Basidiomycota</taxon>
        <taxon>Agaricomycotina</taxon>
        <taxon>Agaricomycetes</taxon>
        <taxon>Cantharellales</taxon>
        <taxon>Botryobasidiaceae</taxon>
        <taxon>Botryobasidium</taxon>
    </lineage>
</organism>
<protein>
    <submittedName>
        <fullName evidence="1">Uncharacterized protein</fullName>
    </submittedName>
</protein>
<evidence type="ECO:0000313" key="1">
    <source>
        <dbReference type="EMBL" id="KDQ05767.1"/>
    </source>
</evidence>
<keyword evidence="2" id="KW-1185">Reference proteome</keyword>
<accession>A0A067M1N7</accession>
<proteinExistence type="predicted"/>